<comment type="similarity">
    <text evidence="3">Belongs to the HARBI1 family.</text>
</comment>
<keyword evidence="5" id="KW-0479">Metal-binding</keyword>
<dbReference type="InterPro" id="IPR027806">
    <property type="entry name" value="HARBI1_dom"/>
</dbReference>
<sequence>MDPHVAPAAEEDDSSDSSGILNSESSSGDSDDIVLSMDDDDDAEDLDERAVQDPLFPVLALLLRGRRRERIENFIATVHAMSDYEFREHYRVTRQIFNVLLESLEESGRIPNHDGGREKKSAELCLLMTLWFLANKEVIRSLSNLFDMSYSSVHRIVRRVLDWLMDLMPQVITWPRGDEIQRVSLAFQEKAGIANIIGAIDGSHIEIQQPVGGGREYFNRKQHYSIVLQAVVDSDMKFTNVHCGDPGSFHDSRILRRSELYQVGQRDVQALFPNDTFLLGDKGYVGLGHQWIVTPFKDNGNLLPEQTDFNRRVSSTRVVVEQAFGIMKKRFAKLKKLEMRDMECMVRIVLACCTLHNICISNGDLGENLPDAPDDDDGLGFNGGGRGINGQAAVEEEDESDGEDEDEGDEVGGGLVAERMQHIIFRRMYPDAVLPARGRHRR</sequence>
<evidence type="ECO:0000256" key="8">
    <source>
        <dbReference type="SAM" id="MobiDB-lite"/>
    </source>
</evidence>
<keyword evidence="11" id="KW-1185">Reference proteome</keyword>
<feature type="region of interest" description="Disordered" evidence="8">
    <location>
        <begin position="370"/>
        <end position="413"/>
    </location>
</feature>
<evidence type="ECO:0000256" key="1">
    <source>
        <dbReference type="ARBA" id="ARBA00001968"/>
    </source>
</evidence>
<evidence type="ECO:0000256" key="2">
    <source>
        <dbReference type="ARBA" id="ARBA00004123"/>
    </source>
</evidence>
<evidence type="ECO:0000256" key="7">
    <source>
        <dbReference type="ARBA" id="ARBA00023242"/>
    </source>
</evidence>
<gene>
    <name evidence="10" type="ORF">KUF71_019490</name>
</gene>
<dbReference type="GO" id="GO:0016787">
    <property type="term" value="F:hydrolase activity"/>
    <property type="evidence" value="ECO:0007669"/>
    <property type="project" value="UniProtKB-KW"/>
</dbReference>
<dbReference type="Proteomes" id="UP001219518">
    <property type="component" value="Unassembled WGS sequence"/>
</dbReference>
<comment type="caution">
    <text evidence="10">The sequence shown here is derived from an EMBL/GenBank/DDBJ whole genome shotgun (WGS) entry which is preliminary data.</text>
</comment>
<proteinExistence type="inferred from homology"/>
<feature type="compositionally biased region" description="Acidic residues" evidence="8">
    <location>
        <begin position="29"/>
        <end position="38"/>
    </location>
</feature>
<comment type="subcellular location">
    <subcellularLocation>
        <location evidence="2">Nucleus</location>
    </subcellularLocation>
</comment>
<feature type="compositionally biased region" description="Low complexity" evidence="8">
    <location>
        <begin position="16"/>
        <end position="28"/>
    </location>
</feature>
<feature type="region of interest" description="Disordered" evidence="8">
    <location>
        <begin position="1"/>
        <end position="38"/>
    </location>
</feature>
<dbReference type="GO" id="GO:0046872">
    <property type="term" value="F:metal ion binding"/>
    <property type="evidence" value="ECO:0007669"/>
    <property type="project" value="UniProtKB-KW"/>
</dbReference>
<dbReference type="PANTHER" id="PTHR22930:SF85">
    <property type="entry name" value="GH03217P-RELATED"/>
    <property type="match status" value="1"/>
</dbReference>
<comment type="cofactor">
    <cofactor evidence="1">
        <name>a divalent metal cation</name>
        <dbReference type="ChEBI" id="CHEBI:60240"/>
    </cofactor>
</comment>
<dbReference type="Pfam" id="PF13359">
    <property type="entry name" value="DDE_Tnp_4"/>
    <property type="match status" value="1"/>
</dbReference>
<protein>
    <submittedName>
        <fullName evidence="10">Protein ANTAGONIST OF LIKE HETEROCHROMATIN PROTEIN 1</fullName>
    </submittedName>
</protein>
<keyword evidence="4" id="KW-0540">Nuclease</keyword>
<evidence type="ECO:0000259" key="9">
    <source>
        <dbReference type="Pfam" id="PF13359"/>
    </source>
</evidence>
<evidence type="ECO:0000313" key="10">
    <source>
        <dbReference type="EMBL" id="KAK3909435.1"/>
    </source>
</evidence>
<organism evidence="10 11">
    <name type="scientific">Frankliniella fusca</name>
    <dbReference type="NCBI Taxonomy" id="407009"/>
    <lineage>
        <taxon>Eukaryota</taxon>
        <taxon>Metazoa</taxon>
        <taxon>Ecdysozoa</taxon>
        <taxon>Arthropoda</taxon>
        <taxon>Hexapoda</taxon>
        <taxon>Insecta</taxon>
        <taxon>Pterygota</taxon>
        <taxon>Neoptera</taxon>
        <taxon>Paraneoptera</taxon>
        <taxon>Thysanoptera</taxon>
        <taxon>Terebrantia</taxon>
        <taxon>Thripoidea</taxon>
        <taxon>Thripidae</taxon>
        <taxon>Frankliniella</taxon>
    </lineage>
</organism>
<name>A0AAE1GX19_9NEOP</name>
<feature type="domain" description="DDE Tnp4" evidence="9">
    <location>
        <begin position="200"/>
        <end position="357"/>
    </location>
</feature>
<evidence type="ECO:0000313" key="11">
    <source>
        <dbReference type="Proteomes" id="UP001219518"/>
    </source>
</evidence>
<feature type="compositionally biased region" description="Acidic residues" evidence="8">
    <location>
        <begin position="394"/>
        <end position="410"/>
    </location>
</feature>
<keyword evidence="7" id="KW-0539">Nucleus</keyword>
<evidence type="ECO:0000256" key="5">
    <source>
        <dbReference type="ARBA" id="ARBA00022723"/>
    </source>
</evidence>
<dbReference type="InterPro" id="IPR045249">
    <property type="entry name" value="HARBI1-like"/>
</dbReference>
<accession>A0AAE1GX19</accession>
<reference evidence="10" key="2">
    <citation type="journal article" date="2023" name="BMC Genomics">
        <title>Pest status, molecular evolution, and epigenetic factors derived from the genome assembly of Frankliniella fusca, a thysanopteran phytovirus vector.</title>
        <authorList>
            <person name="Catto M.A."/>
            <person name="Labadie P.E."/>
            <person name="Jacobson A.L."/>
            <person name="Kennedy G.G."/>
            <person name="Srinivasan R."/>
            <person name="Hunt B.G."/>
        </authorList>
    </citation>
    <scope>NUCLEOTIDE SEQUENCE</scope>
    <source>
        <strain evidence="10">PL_HMW_Pooled</strain>
    </source>
</reference>
<dbReference type="AlphaFoldDB" id="A0AAE1GX19"/>
<evidence type="ECO:0000256" key="6">
    <source>
        <dbReference type="ARBA" id="ARBA00022801"/>
    </source>
</evidence>
<evidence type="ECO:0000256" key="3">
    <source>
        <dbReference type="ARBA" id="ARBA00006958"/>
    </source>
</evidence>
<keyword evidence="6" id="KW-0378">Hydrolase</keyword>
<reference evidence="10" key="1">
    <citation type="submission" date="2021-07" db="EMBL/GenBank/DDBJ databases">
        <authorList>
            <person name="Catto M.A."/>
            <person name="Jacobson A."/>
            <person name="Kennedy G."/>
            <person name="Labadie P."/>
            <person name="Hunt B.G."/>
            <person name="Srinivasan R."/>
        </authorList>
    </citation>
    <scope>NUCLEOTIDE SEQUENCE</scope>
    <source>
        <strain evidence="10">PL_HMW_Pooled</strain>
        <tissue evidence="10">Head</tissue>
    </source>
</reference>
<dbReference type="GO" id="GO:0005634">
    <property type="term" value="C:nucleus"/>
    <property type="evidence" value="ECO:0007669"/>
    <property type="project" value="UniProtKB-SubCell"/>
</dbReference>
<dbReference type="PANTHER" id="PTHR22930">
    <property type="match status" value="1"/>
</dbReference>
<dbReference type="EMBL" id="JAHWGI010000100">
    <property type="protein sequence ID" value="KAK3909435.1"/>
    <property type="molecule type" value="Genomic_DNA"/>
</dbReference>
<evidence type="ECO:0000256" key="4">
    <source>
        <dbReference type="ARBA" id="ARBA00022722"/>
    </source>
</evidence>
<dbReference type="GO" id="GO:0004518">
    <property type="term" value="F:nuclease activity"/>
    <property type="evidence" value="ECO:0007669"/>
    <property type="project" value="UniProtKB-KW"/>
</dbReference>